<comment type="caution">
    <text evidence="1">The sequence shown here is derived from an EMBL/GenBank/DDBJ whole genome shotgun (WGS) entry which is preliminary data.</text>
</comment>
<evidence type="ECO:0000313" key="2">
    <source>
        <dbReference type="Proteomes" id="UP000235945"/>
    </source>
</evidence>
<reference evidence="2" key="1">
    <citation type="submission" date="2015-07" db="EMBL/GenBank/DDBJ databases">
        <authorList>
            <person name="Graham D.E."/>
            <person name="Giannone R.J."/>
            <person name="Gulvik C.A."/>
            <person name="Hettich R.L."/>
            <person name="Klingeman D.M."/>
            <person name="Mahan K.M."/>
            <person name="Parry R.J."/>
            <person name="Spain J.C."/>
        </authorList>
    </citation>
    <scope>NUCLEOTIDE SEQUENCE [LARGE SCALE GENOMIC DNA]</scope>
    <source>
        <strain evidence="2">ATCC 27428</strain>
    </source>
</reference>
<evidence type="ECO:0000313" key="1">
    <source>
        <dbReference type="EMBL" id="PNE35483.1"/>
    </source>
</evidence>
<sequence length="99" mass="10834">MQMTTDTEAAVREADAFMAGKRKSDDAAFMLRRVLAEMGIRVGDRDSWPQITGRASLSGEPYVHLGSIPLATARKLIDALIYAESARRRQRDGESGHGA</sequence>
<keyword evidence="2" id="KW-1185">Reference proteome</keyword>
<proteinExistence type="predicted"/>
<organism evidence="1 2">
    <name type="scientific">Streptomyces eurocidicus</name>
    <name type="common">Streptoverticillium eurocidicus</name>
    <dbReference type="NCBI Taxonomy" id="66423"/>
    <lineage>
        <taxon>Bacteria</taxon>
        <taxon>Bacillati</taxon>
        <taxon>Actinomycetota</taxon>
        <taxon>Actinomycetes</taxon>
        <taxon>Kitasatosporales</taxon>
        <taxon>Streptomycetaceae</taxon>
        <taxon>Streptomyces</taxon>
    </lineage>
</organism>
<protein>
    <submittedName>
        <fullName evidence="1">Uncharacterized protein</fullName>
    </submittedName>
</protein>
<dbReference type="EMBL" id="LGUI01000001">
    <property type="protein sequence ID" value="PNE35483.1"/>
    <property type="molecule type" value="Genomic_DNA"/>
</dbReference>
<gene>
    <name evidence="1" type="ORF">AF335_03920</name>
</gene>
<dbReference type="Proteomes" id="UP000235945">
    <property type="component" value="Unassembled WGS sequence"/>
</dbReference>
<dbReference type="AlphaFoldDB" id="A0A2N8P393"/>
<accession>A0A2N8P393</accession>
<name>A0A2N8P393_STREU</name>